<protein>
    <submittedName>
        <fullName evidence="2">SRPBCC family protein</fullName>
    </submittedName>
</protein>
<dbReference type="EMBL" id="CP034279">
    <property type="protein sequence ID" value="QGV81938.1"/>
    <property type="molecule type" value="Genomic_DNA"/>
</dbReference>
<sequence length="175" mass="18173">MALFRIVRGAPLPAAEAWRRLTDWHAHAALVPLTRATAVTAGPVRTGSRFTMRTGIGPVGFDDPMEVVHCVPPGAGGAGDDGPEAGGPDAGRPGAGGLEAGRPEAGTGVCRLEKRGRVITGWAEIEVRPTAPGAVRVTWTEEVRVRGLPRMCDAVVARAGRLLFGRALSGLLADN</sequence>
<dbReference type="AlphaFoldDB" id="A0A6I6FVD6"/>
<evidence type="ECO:0000256" key="1">
    <source>
        <dbReference type="SAM" id="MobiDB-lite"/>
    </source>
</evidence>
<organism evidence="2 3">
    <name type="scientific">Streptomyces ficellus</name>
    <dbReference type="NCBI Taxonomy" id="1977088"/>
    <lineage>
        <taxon>Bacteria</taxon>
        <taxon>Bacillati</taxon>
        <taxon>Actinomycetota</taxon>
        <taxon>Actinomycetes</taxon>
        <taxon>Kitasatosporales</taxon>
        <taxon>Streptomycetaceae</taxon>
        <taxon>Streptomyces</taxon>
    </lineage>
</organism>
<evidence type="ECO:0000313" key="3">
    <source>
        <dbReference type="Proteomes" id="UP000422572"/>
    </source>
</evidence>
<dbReference type="Gene3D" id="3.30.530.20">
    <property type="match status" value="1"/>
</dbReference>
<dbReference type="RefSeq" id="WP_156695674.1">
    <property type="nucleotide sequence ID" value="NZ_CP034279.1"/>
</dbReference>
<keyword evidence="3" id="KW-1185">Reference proteome</keyword>
<gene>
    <name evidence="2" type="ORF">EIZ62_29515</name>
</gene>
<dbReference type="OrthoDB" id="4823586at2"/>
<proteinExistence type="predicted"/>
<dbReference type="KEGG" id="sfic:EIZ62_29515"/>
<dbReference type="InterPro" id="IPR023393">
    <property type="entry name" value="START-like_dom_sf"/>
</dbReference>
<reference evidence="2 3" key="1">
    <citation type="submission" date="2018-12" db="EMBL/GenBank/DDBJ databases">
        <title>Complete genome sequence of Streptomyces ficellus NRRL8067, the producer of ficellomycin, feldamycin and nojirimycin.</title>
        <authorList>
            <person name="Zhang H."/>
            <person name="Yue R."/>
            <person name="Liu Y."/>
            <person name="Li M."/>
            <person name="Mu H."/>
            <person name="Zhang J."/>
        </authorList>
    </citation>
    <scope>NUCLEOTIDE SEQUENCE [LARGE SCALE GENOMIC DNA]</scope>
    <source>
        <strain evidence="2 3">NRRL 8067</strain>
    </source>
</reference>
<dbReference type="SUPFAM" id="SSF55961">
    <property type="entry name" value="Bet v1-like"/>
    <property type="match status" value="1"/>
</dbReference>
<name>A0A6I6FVD6_9ACTN</name>
<accession>A0A6I6FVD6</accession>
<feature type="compositionally biased region" description="Gly residues" evidence="1">
    <location>
        <begin position="74"/>
        <end position="99"/>
    </location>
</feature>
<feature type="region of interest" description="Disordered" evidence="1">
    <location>
        <begin position="72"/>
        <end position="106"/>
    </location>
</feature>
<dbReference type="Proteomes" id="UP000422572">
    <property type="component" value="Chromosome"/>
</dbReference>
<evidence type="ECO:0000313" key="2">
    <source>
        <dbReference type="EMBL" id="QGV81938.1"/>
    </source>
</evidence>